<accession>A0AAN5TAE5</accession>
<reference evidence="1" key="1">
    <citation type="journal article" date="2018" name="Genome Biol.">
        <title>SKESA: strategic k-mer extension for scrupulous assemblies.</title>
        <authorList>
            <person name="Souvorov A."/>
            <person name="Agarwala R."/>
            <person name="Lipman D.J."/>
        </authorList>
    </citation>
    <scope>NUCLEOTIDE SEQUENCE</scope>
    <source>
        <strain evidence="1">CL18-200174</strain>
    </source>
</reference>
<protein>
    <submittedName>
        <fullName evidence="1">Uncharacterized protein</fullName>
    </submittedName>
</protein>
<evidence type="ECO:0000313" key="1">
    <source>
        <dbReference type="EMBL" id="HAU2395426.1"/>
    </source>
</evidence>
<gene>
    <name evidence="1" type="ORF">JBK99_03655</name>
</gene>
<name>A0AAN5TAE5_LEGPN</name>
<evidence type="ECO:0000313" key="2">
    <source>
        <dbReference type="Proteomes" id="UP000863577"/>
    </source>
</evidence>
<dbReference type="Proteomes" id="UP000863577">
    <property type="component" value="Unassembled WGS sequence"/>
</dbReference>
<reference evidence="1" key="2">
    <citation type="submission" date="2019-09" db="EMBL/GenBank/DDBJ databases">
        <authorList>
            <consortium name="NCBI Pathogen Detection Project"/>
        </authorList>
    </citation>
    <scope>NUCLEOTIDE SEQUENCE</scope>
    <source>
        <strain evidence="1">CL18-200174</strain>
    </source>
</reference>
<dbReference type="AlphaFoldDB" id="A0AAN5TAE5"/>
<dbReference type="RefSeq" id="WP_027266341.1">
    <property type="nucleotide sequence ID" value="NZ_LAIP01000041.1"/>
</dbReference>
<proteinExistence type="predicted"/>
<dbReference type="EMBL" id="DACWOD010000002">
    <property type="protein sequence ID" value="HAU2395426.1"/>
    <property type="molecule type" value="Genomic_DNA"/>
</dbReference>
<organism evidence="1 2">
    <name type="scientific">Legionella pneumophila</name>
    <dbReference type="NCBI Taxonomy" id="446"/>
    <lineage>
        <taxon>Bacteria</taxon>
        <taxon>Pseudomonadati</taxon>
        <taxon>Pseudomonadota</taxon>
        <taxon>Gammaproteobacteria</taxon>
        <taxon>Legionellales</taxon>
        <taxon>Legionellaceae</taxon>
        <taxon>Legionella</taxon>
    </lineage>
</organism>
<comment type="caution">
    <text evidence="1">The sequence shown here is derived from an EMBL/GenBank/DDBJ whole genome shotgun (WGS) entry which is preliminary data.</text>
</comment>
<sequence length="89" mass="10084">MFKNACTNQENFDFRLKLLNCDFNEEVANQIYSSGCSDALLVMSHGELILDFTRQAESLEKAIKSALSDLDKLGYKAELIEETCRHSSM</sequence>